<dbReference type="InterPro" id="IPR047721">
    <property type="entry name" value="DrmB"/>
</dbReference>
<dbReference type="InterPro" id="IPR018973">
    <property type="entry name" value="MZB"/>
</dbReference>
<evidence type="ECO:0000259" key="1">
    <source>
        <dbReference type="Pfam" id="PF09369"/>
    </source>
</evidence>
<protein>
    <recommendedName>
        <fullName evidence="1">MrfA-like Zn-binding domain-containing protein</fullName>
    </recommendedName>
</protein>
<organism evidence="2">
    <name type="scientific">Paracoccus marcusii</name>
    <dbReference type="NCBI Taxonomy" id="59779"/>
    <lineage>
        <taxon>Bacteria</taxon>
        <taxon>Pseudomonadati</taxon>
        <taxon>Pseudomonadota</taxon>
        <taxon>Alphaproteobacteria</taxon>
        <taxon>Rhodobacterales</taxon>
        <taxon>Paracoccaceae</taxon>
        <taxon>Paracoccus</taxon>
    </lineage>
</organism>
<dbReference type="RefSeq" id="WP_015063334.1">
    <property type="nucleotide sequence ID" value="NC_019367.1"/>
</dbReference>
<dbReference type="NCBIfam" id="NF038324">
    <property type="entry name" value="DrmB_fam"/>
    <property type="match status" value="1"/>
</dbReference>
<dbReference type="EMBL" id="JQ796371">
    <property type="protein sequence ID" value="AFQ90333.1"/>
    <property type="molecule type" value="Genomic_DNA"/>
</dbReference>
<evidence type="ECO:0000313" key="2">
    <source>
        <dbReference type="EMBL" id="AFQ90333.1"/>
    </source>
</evidence>
<geneLocation type="plasmid" evidence="2">
    <name>pMARC5</name>
</geneLocation>
<feature type="domain" description="MrfA-like Zn-binding" evidence="1">
    <location>
        <begin position="488"/>
        <end position="590"/>
    </location>
</feature>
<dbReference type="Pfam" id="PF09369">
    <property type="entry name" value="MZB"/>
    <property type="match status" value="1"/>
</dbReference>
<proteinExistence type="predicted"/>
<name>J7K1N9_9RHOB</name>
<keyword evidence="2" id="KW-0614">Plasmid</keyword>
<accession>J7K1N9</accession>
<dbReference type="AlphaFoldDB" id="J7K1N9"/>
<reference evidence="2" key="1">
    <citation type="submission" date="2012-03" db="EMBL/GenBank/DDBJ databases">
        <authorList>
            <person name="Maj A."/>
            <person name="Bartosik D."/>
            <person name="Brzuszkiewicz E."/>
            <person name="Daniel R."/>
        </authorList>
    </citation>
    <scope>NUCLEOTIDE SEQUENCE</scope>
    <source>
        <strain evidence="2">DSM 11574</strain>
        <plasmid evidence="2">pMARC5</plasmid>
    </source>
</reference>
<sequence length="618" mass="67568">MSRDTQSHSQILFTYGPGAMLDLPDQAVVVSGLDRGGWSQTGNSIEEARLTDLLRQLEGTRAATTYPALRTPPIHDEERSDDGSPAVQVRIFPEWFICDVDNSGSPVPTGETRRRLVRFEDLDWRNGKPSYREGDKKHPVNPIRFVAACKNGHLQDIVWRDVVHRNGDRNCRQPMAWVERGVSVDPGDMAVACGCGARVTVADLYKPRFLGGCTGFSPWLTPRRDADTPCTEDLHLLPRSATNAYFPQTVSVISMPVSGDALAASVETHWGNLLSWAENAAMAGMLVALIRGTPSMAPDFIDFTDADIRAAIDRRREGLGDKSTVKTDPRVEEFDRLAADVDIIGRDGATSHLFAERLSIANLDVPPLVAPLIAGVVQIHRLREVACLYGFTRIAAMPTALESELNEINLAVEGAPLAREISWYPAVEQFGEGVFVRFQSAHIDAWQAKPTVGERVKQLRAGEKLEADHRNLATPEHLGPAYWAIHTLSHALMAELSLDCGYPLSSLKERIYASKVGGTPRHGLLIYTATAGGQGTLGGLSHLAERIPRLMAAAIEKLSPCSNDPVCSEHAPGDEHDDRHLHGAACHACLLVPETSCEARNGRLDRKLLWPGQAESLI</sequence>